<name>A0A6M0SAH5_9CYAN</name>
<dbReference type="AlphaFoldDB" id="A0A6M0SAH5"/>
<comment type="caution">
    <text evidence="1">The sequence shown here is derived from an EMBL/GenBank/DDBJ whole genome shotgun (WGS) entry which is preliminary data.</text>
</comment>
<proteinExistence type="predicted"/>
<reference evidence="1 2" key="1">
    <citation type="journal article" date="2020" name="Microb. Ecol.">
        <title>Ecogenomics of the Marine Benthic Filamentous Cyanobacterium Adonisia.</title>
        <authorList>
            <person name="Walter J.M."/>
            <person name="Coutinho F.H."/>
            <person name="Leomil L."/>
            <person name="Hargreaves P.I."/>
            <person name="Campeao M.E."/>
            <person name="Vieira V.V."/>
            <person name="Silva B.S."/>
            <person name="Fistarol G.O."/>
            <person name="Salomon P.S."/>
            <person name="Sawabe T."/>
            <person name="Mino S."/>
            <person name="Hosokawa M."/>
            <person name="Miyashita H."/>
            <person name="Maruyama F."/>
            <person name="van Verk M.C."/>
            <person name="Dutilh B.E."/>
            <person name="Thompson C.C."/>
            <person name="Thompson F.L."/>
        </authorList>
    </citation>
    <scope>NUCLEOTIDE SEQUENCE [LARGE SCALE GENOMIC DNA]</scope>
    <source>
        <strain evidence="1 2">CCMR0082</strain>
    </source>
</reference>
<evidence type="ECO:0000313" key="1">
    <source>
        <dbReference type="EMBL" id="NEZ65477.1"/>
    </source>
</evidence>
<dbReference type="RefSeq" id="WP_163666583.1">
    <property type="nucleotide sequence ID" value="NZ_QZCE01000002.1"/>
</dbReference>
<accession>A0A6M0SAH5</accession>
<evidence type="ECO:0000313" key="2">
    <source>
        <dbReference type="Proteomes" id="UP000473574"/>
    </source>
</evidence>
<dbReference type="Proteomes" id="UP000473574">
    <property type="component" value="Unassembled WGS sequence"/>
</dbReference>
<protein>
    <submittedName>
        <fullName evidence="1">Uncharacterized protein</fullName>
    </submittedName>
</protein>
<organism evidence="1 2">
    <name type="scientific">Adonisia turfae CCMR0082</name>
    <dbReference type="NCBI Taxonomy" id="2304604"/>
    <lineage>
        <taxon>Bacteria</taxon>
        <taxon>Bacillati</taxon>
        <taxon>Cyanobacteriota</taxon>
        <taxon>Adonisia</taxon>
        <taxon>Adonisia turfae</taxon>
    </lineage>
</organism>
<sequence>MQLLICSGYHSADLTYDFLQSLLRVITPERLWVMPIWAAPGTLPWLLNSPQAPRRDRLLQVIAFSAGVVAAYPMLMTWTKMGGSSRLIAIDGWGMPLLGDLEIYRMSHDHWTHRTTYFPAAIESQGYFYSDPAVEHLTLWQSPDSTTGMGAINARSQPMTALEFICSVLSLD</sequence>
<dbReference type="EMBL" id="QZCE01000002">
    <property type="protein sequence ID" value="NEZ65477.1"/>
    <property type="molecule type" value="Genomic_DNA"/>
</dbReference>
<gene>
    <name evidence="1" type="ORF">D0962_22340</name>
</gene>